<dbReference type="InterPro" id="IPR006837">
    <property type="entry name" value="Divergent_DAC"/>
</dbReference>
<dbReference type="STRING" id="375451.RD1_3208"/>
<protein>
    <recommendedName>
        <fullName evidence="5">YibQ protein</fullName>
    </recommendedName>
</protein>
<dbReference type="GO" id="GO:0005975">
    <property type="term" value="P:carbohydrate metabolic process"/>
    <property type="evidence" value="ECO:0007669"/>
    <property type="project" value="InterPro"/>
</dbReference>
<keyword evidence="4" id="KW-1185">Reference proteome</keyword>
<dbReference type="HOGENOM" id="CLU_023987_0_0_5"/>
<feature type="region of interest" description="Disordered" evidence="1">
    <location>
        <begin position="395"/>
        <end position="418"/>
    </location>
</feature>
<organism evidence="3 4">
    <name type="scientific">Roseobacter denitrificans (strain ATCC 33942 / OCh 114)</name>
    <name type="common">Erythrobacter sp. (strain OCh 114)</name>
    <name type="synonym">Roseobacter denitrificans</name>
    <dbReference type="NCBI Taxonomy" id="375451"/>
    <lineage>
        <taxon>Bacteria</taxon>
        <taxon>Pseudomonadati</taxon>
        <taxon>Pseudomonadota</taxon>
        <taxon>Alphaproteobacteria</taxon>
        <taxon>Rhodobacterales</taxon>
        <taxon>Roseobacteraceae</taxon>
        <taxon>Roseobacter</taxon>
    </lineage>
</organism>
<name>Q163Y2_ROSDO</name>
<dbReference type="AlphaFoldDB" id="Q163Y2"/>
<dbReference type="EMBL" id="CP000362">
    <property type="protein sequence ID" value="ABG32711.1"/>
    <property type="molecule type" value="Genomic_DNA"/>
</dbReference>
<evidence type="ECO:0000313" key="3">
    <source>
        <dbReference type="EMBL" id="ABG32711.1"/>
    </source>
</evidence>
<feature type="compositionally biased region" description="Pro residues" evidence="1">
    <location>
        <begin position="264"/>
        <end position="273"/>
    </location>
</feature>
<dbReference type="Pfam" id="PF04748">
    <property type="entry name" value="Polysacc_deac_2"/>
    <property type="match status" value="1"/>
</dbReference>
<proteinExistence type="predicted"/>
<keyword evidence="2" id="KW-0812">Transmembrane</keyword>
<evidence type="ECO:0000256" key="1">
    <source>
        <dbReference type="SAM" id="MobiDB-lite"/>
    </source>
</evidence>
<feature type="region of interest" description="Disordered" evidence="1">
    <location>
        <begin position="248"/>
        <end position="273"/>
    </location>
</feature>
<dbReference type="InterPro" id="IPR011330">
    <property type="entry name" value="Glyco_hydro/deAcase_b/a-brl"/>
</dbReference>
<dbReference type="SUPFAM" id="SSF88713">
    <property type="entry name" value="Glycoside hydrolase/deacetylase"/>
    <property type="match status" value="1"/>
</dbReference>
<feature type="compositionally biased region" description="Low complexity" evidence="1">
    <location>
        <begin position="161"/>
        <end position="184"/>
    </location>
</feature>
<evidence type="ECO:0000313" key="4">
    <source>
        <dbReference type="Proteomes" id="UP000007029"/>
    </source>
</evidence>
<accession>Q163Y2</accession>
<keyword evidence="2" id="KW-1133">Transmembrane helix</keyword>
<dbReference type="Gene3D" id="3.20.20.370">
    <property type="entry name" value="Glycoside hydrolase/deacetylase"/>
    <property type="match status" value="1"/>
</dbReference>
<evidence type="ECO:0008006" key="5">
    <source>
        <dbReference type="Google" id="ProtNLM"/>
    </source>
</evidence>
<gene>
    <name evidence="3" type="ordered locus">RD1_3208</name>
</gene>
<sequence>MTARAKARFVERVGARVARGFIKGVVSGAGVSLTAVAVLSIMSDLPANRAQVEGAAAGDSVAAPEVIAPDAGDASAAAVRLVAPELAGPTPDTLTDLLPDTLAPAAVPQTGSIADMQAAQTPDAMSATGLQPPRAATPRTTLGQGGALQAPTAETGVSLRTAPDPNASAAEAQAAPVAQDATTAQRRDGPEVTTDIPALDMPVLVGPQGTISSDPAQPPIPDIPASTGAFDAVPEAERGSGVVAALTPPDPAAPSQDIAQQPPEVAPAPTQPVPAPVASGEIALVNPQADANVPKVGAEALQKPAPQRRAILPDDSADAQVEADQSVAAPLDVAAPENTVAAPLSIQPAPAPSTAPPLDAVALADTAALLPDTEDAPVESRSGQDVRVNQLPTLGAAPQQEGAGGPERTAQEPETAGPEAALTPFARFATGFENPDAKPLMAVVLMDTGRDLSSATVGLAALNALPFPVTFAVDALRPDAAARMKAYRDAGFEVLATVDLPAGATAADAEVNLSVALQAVPEALGVLEGVETGVQTSADAGRQVARILAQTGHGFVTQNRGLNSIQKLAAREGVPSGVVFRDLDAEGQSSLLIRRFLDQAAFRAAQEGDVIMLGRVSEETLAALMKWTLQDRASTVAMAPVSAVLAIR</sequence>
<feature type="region of interest" description="Disordered" evidence="1">
    <location>
        <begin position="120"/>
        <end position="195"/>
    </location>
</feature>
<dbReference type="eggNOG" id="COG2861">
    <property type="taxonomic scope" value="Bacteria"/>
</dbReference>
<dbReference type="CDD" id="cd10936">
    <property type="entry name" value="CE4_DAC2"/>
    <property type="match status" value="1"/>
</dbReference>
<feature type="transmembrane region" description="Helical" evidence="2">
    <location>
        <begin position="21"/>
        <end position="42"/>
    </location>
</feature>
<dbReference type="Proteomes" id="UP000007029">
    <property type="component" value="Chromosome"/>
</dbReference>
<keyword evidence="2" id="KW-0472">Membrane</keyword>
<evidence type="ECO:0000256" key="2">
    <source>
        <dbReference type="SAM" id="Phobius"/>
    </source>
</evidence>
<dbReference type="KEGG" id="rde:RD1_3208"/>
<reference evidence="3 4" key="1">
    <citation type="journal article" date="2007" name="J. Bacteriol.">
        <title>The complete genome sequence of Roseobacter denitrificans reveals a mixotrophic rather than photosynthetic metabolism.</title>
        <authorList>
            <person name="Swingley W.D."/>
            <person name="Sadekar S."/>
            <person name="Mastrian S.D."/>
            <person name="Matthies H.J."/>
            <person name="Hao J."/>
            <person name="Ramos H."/>
            <person name="Acharya C.R."/>
            <person name="Conrad A.L."/>
            <person name="Taylor H.L."/>
            <person name="Dejesa L.C."/>
            <person name="Shah M.K."/>
            <person name="O'huallachain M.E."/>
            <person name="Lince M.T."/>
            <person name="Blankenship R.E."/>
            <person name="Beatty J.T."/>
            <person name="Touchman J.W."/>
        </authorList>
    </citation>
    <scope>NUCLEOTIDE SEQUENCE [LARGE SCALE GENOMIC DNA]</scope>
    <source>
        <strain evidence="4">ATCC 33942 / OCh 114</strain>
    </source>
</reference>